<protein>
    <submittedName>
        <fullName evidence="1">Uncharacterized protein</fullName>
    </submittedName>
</protein>
<dbReference type="EMBL" id="BPVZ01000031">
    <property type="protein sequence ID" value="GKV09718.1"/>
    <property type="molecule type" value="Genomic_DNA"/>
</dbReference>
<keyword evidence="2" id="KW-1185">Reference proteome</keyword>
<accession>A0AAV5JB53</accession>
<gene>
    <name evidence="1" type="ORF">SLEP1_g21175</name>
</gene>
<comment type="caution">
    <text evidence="1">The sequence shown here is derived from an EMBL/GenBank/DDBJ whole genome shotgun (WGS) entry which is preliminary data.</text>
</comment>
<dbReference type="AlphaFoldDB" id="A0AAV5JB53"/>
<evidence type="ECO:0000313" key="2">
    <source>
        <dbReference type="Proteomes" id="UP001054252"/>
    </source>
</evidence>
<name>A0AAV5JB53_9ROSI</name>
<evidence type="ECO:0000313" key="1">
    <source>
        <dbReference type="EMBL" id="GKV09718.1"/>
    </source>
</evidence>
<organism evidence="1 2">
    <name type="scientific">Rubroshorea leprosula</name>
    <dbReference type="NCBI Taxonomy" id="152421"/>
    <lineage>
        <taxon>Eukaryota</taxon>
        <taxon>Viridiplantae</taxon>
        <taxon>Streptophyta</taxon>
        <taxon>Embryophyta</taxon>
        <taxon>Tracheophyta</taxon>
        <taxon>Spermatophyta</taxon>
        <taxon>Magnoliopsida</taxon>
        <taxon>eudicotyledons</taxon>
        <taxon>Gunneridae</taxon>
        <taxon>Pentapetalae</taxon>
        <taxon>rosids</taxon>
        <taxon>malvids</taxon>
        <taxon>Malvales</taxon>
        <taxon>Dipterocarpaceae</taxon>
        <taxon>Rubroshorea</taxon>
    </lineage>
</organism>
<proteinExistence type="predicted"/>
<dbReference type="Proteomes" id="UP001054252">
    <property type="component" value="Unassembled WGS sequence"/>
</dbReference>
<reference evidence="1 2" key="1">
    <citation type="journal article" date="2021" name="Commun. Biol.">
        <title>The genome of Shorea leprosula (Dipterocarpaceae) highlights the ecological relevance of drought in aseasonal tropical rainforests.</title>
        <authorList>
            <person name="Ng K.K.S."/>
            <person name="Kobayashi M.J."/>
            <person name="Fawcett J.A."/>
            <person name="Hatakeyama M."/>
            <person name="Paape T."/>
            <person name="Ng C.H."/>
            <person name="Ang C.C."/>
            <person name="Tnah L.H."/>
            <person name="Lee C.T."/>
            <person name="Nishiyama T."/>
            <person name="Sese J."/>
            <person name="O'Brien M.J."/>
            <person name="Copetti D."/>
            <person name="Mohd Noor M.I."/>
            <person name="Ong R.C."/>
            <person name="Putra M."/>
            <person name="Sireger I.Z."/>
            <person name="Indrioko S."/>
            <person name="Kosugi Y."/>
            <person name="Izuno A."/>
            <person name="Isagi Y."/>
            <person name="Lee S.L."/>
            <person name="Shimizu K.K."/>
        </authorList>
    </citation>
    <scope>NUCLEOTIDE SEQUENCE [LARGE SCALE GENOMIC DNA]</scope>
    <source>
        <strain evidence="1">214</strain>
    </source>
</reference>
<sequence>MVRFLSPLETTKVLEIDGDVDEIRGTSIIPIIISGNLKNVLFSVDTENSERVVQHLDLWNIILRIQFKPWLTTVICSIRSPAKVKRKTKIEGRGMEEQVDCISEEIERDIRKEVEQWI</sequence>